<dbReference type="HAMAP" id="MF_03113">
    <property type="entry name" value="Get1"/>
    <property type="match status" value="1"/>
</dbReference>
<feature type="chain" id="PRO_5016325629" evidence="11">
    <location>
        <begin position="19"/>
        <end position="244"/>
    </location>
</feature>
<evidence type="ECO:0000256" key="11">
    <source>
        <dbReference type="SAM" id="SignalP"/>
    </source>
</evidence>
<evidence type="ECO:0000256" key="6">
    <source>
        <dbReference type="ARBA" id="ARBA00022989"/>
    </source>
</evidence>
<comment type="similarity">
    <text evidence="2 8">Belongs to the WRB/GET1 family.</text>
</comment>
<evidence type="ECO:0000313" key="13">
    <source>
        <dbReference type="Proteomes" id="UP000246740"/>
    </source>
</evidence>
<comment type="caution">
    <text evidence="8">Lacks conserved residue(s) required for the propagation of feature annotation.</text>
</comment>
<dbReference type="PANTHER" id="PTHR42650:SF1">
    <property type="entry name" value="GUIDED ENTRY OF TAIL-ANCHORED PROTEINS FACTOR 1"/>
    <property type="match status" value="1"/>
</dbReference>
<evidence type="ECO:0000256" key="1">
    <source>
        <dbReference type="ARBA" id="ARBA00004477"/>
    </source>
</evidence>
<evidence type="ECO:0000313" key="12">
    <source>
        <dbReference type="EMBL" id="PWY97405.1"/>
    </source>
</evidence>
<organism evidence="12 13">
    <name type="scientific">Testicularia cyperi</name>
    <dbReference type="NCBI Taxonomy" id="1882483"/>
    <lineage>
        <taxon>Eukaryota</taxon>
        <taxon>Fungi</taxon>
        <taxon>Dikarya</taxon>
        <taxon>Basidiomycota</taxon>
        <taxon>Ustilaginomycotina</taxon>
        <taxon>Ustilaginomycetes</taxon>
        <taxon>Ustilaginales</taxon>
        <taxon>Anthracoideaceae</taxon>
        <taxon>Testicularia</taxon>
    </lineage>
</organism>
<dbReference type="InParanoid" id="A0A317XGW4"/>
<dbReference type="GO" id="GO:0043529">
    <property type="term" value="C:GET complex"/>
    <property type="evidence" value="ECO:0007669"/>
    <property type="project" value="InterPro"/>
</dbReference>
<dbReference type="AlphaFoldDB" id="A0A317XGW4"/>
<dbReference type="InterPro" id="IPR029012">
    <property type="entry name" value="Helix_hairpin_bin_sf"/>
</dbReference>
<dbReference type="Gene3D" id="1.10.287.660">
    <property type="entry name" value="Helix hairpin bin"/>
    <property type="match status" value="1"/>
</dbReference>
<proteinExistence type="inferred from homology"/>
<dbReference type="STRING" id="1882483.A0A317XGW4"/>
<feature type="signal peptide" evidence="11">
    <location>
        <begin position="1"/>
        <end position="18"/>
    </location>
</feature>
<sequence length="244" mass="26556">MHPAAVIFLSVLFTQAIAALGKDRLQEALYVVYANVVDRKTLSRQRSLRKEIFTTKQELAATSSQDQFSKWAKLRRKVDKGLQELERLNGQVASSRTKFSMLFKALMFVLTTVLPFVVTSYYSKTPIFWLPPGQSSWFGPLGWFLALPRAPRGSISSTMWQMVCTRSVIALVGSLTSLVPGKTEEVLASDSKAAQNVDVGADATPASQFEKPTAKAAGQQPAGAASPGPRRRTAASSSAGKEEL</sequence>
<evidence type="ECO:0000256" key="10">
    <source>
        <dbReference type="SAM" id="Phobius"/>
    </source>
</evidence>
<keyword evidence="13" id="KW-1185">Reference proteome</keyword>
<dbReference type="InterPro" id="IPR027538">
    <property type="entry name" value="Get1_fungi"/>
</dbReference>
<dbReference type="InterPro" id="IPR028945">
    <property type="entry name" value="Get1"/>
</dbReference>
<dbReference type="OrthoDB" id="69461at2759"/>
<feature type="topological domain" description="Cytoplasmic" evidence="8">
    <location>
        <begin position="172"/>
        <end position="244"/>
    </location>
</feature>
<protein>
    <submittedName>
        <fullName evidence="12">Uncharacterized protein</fullName>
    </submittedName>
</protein>
<keyword evidence="5 8" id="KW-0256">Endoplasmic reticulum</keyword>
<dbReference type="EMBL" id="KZ819208">
    <property type="protein sequence ID" value="PWY97405.1"/>
    <property type="molecule type" value="Genomic_DNA"/>
</dbReference>
<feature type="region of interest" description="Disordered" evidence="9">
    <location>
        <begin position="199"/>
        <end position="244"/>
    </location>
</feature>
<dbReference type="GO" id="GO:0043495">
    <property type="term" value="F:protein-membrane adaptor activity"/>
    <property type="evidence" value="ECO:0007669"/>
    <property type="project" value="TreeGrafter"/>
</dbReference>
<keyword evidence="3 8" id="KW-0813">Transport</keyword>
<evidence type="ECO:0000256" key="7">
    <source>
        <dbReference type="ARBA" id="ARBA00023136"/>
    </source>
</evidence>
<keyword evidence="4 8" id="KW-0812">Transmembrane</keyword>
<reference evidence="12 13" key="1">
    <citation type="journal article" date="2018" name="Mol. Biol. Evol.">
        <title>Broad Genomic Sampling Reveals a Smut Pathogenic Ancestry of the Fungal Clade Ustilaginomycotina.</title>
        <authorList>
            <person name="Kijpornyongpan T."/>
            <person name="Mondo S.J."/>
            <person name="Barry K."/>
            <person name="Sandor L."/>
            <person name="Lee J."/>
            <person name="Lipzen A."/>
            <person name="Pangilinan J."/>
            <person name="LaButti K."/>
            <person name="Hainaut M."/>
            <person name="Henrissat B."/>
            <person name="Grigoriev I.V."/>
            <person name="Spatafora J.W."/>
            <person name="Aime M.C."/>
        </authorList>
    </citation>
    <scope>NUCLEOTIDE SEQUENCE [LARGE SCALE GENOMIC DNA]</scope>
    <source>
        <strain evidence="12 13">MCA 3645</strain>
    </source>
</reference>
<dbReference type="Pfam" id="PF04420">
    <property type="entry name" value="CHD5"/>
    <property type="match status" value="1"/>
</dbReference>
<comment type="subcellular location">
    <subcellularLocation>
        <location evidence="1">Endoplasmic reticulum membrane</location>
        <topology evidence="1">Multi-pass membrane protein</topology>
    </subcellularLocation>
</comment>
<evidence type="ECO:0000256" key="3">
    <source>
        <dbReference type="ARBA" id="ARBA00022448"/>
    </source>
</evidence>
<keyword evidence="11" id="KW-0732">Signal</keyword>
<dbReference type="Proteomes" id="UP000246740">
    <property type="component" value="Unassembled WGS sequence"/>
</dbReference>
<evidence type="ECO:0000256" key="8">
    <source>
        <dbReference type="HAMAP-Rule" id="MF_03113"/>
    </source>
</evidence>
<evidence type="ECO:0000256" key="4">
    <source>
        <dbReference type="ARBA" id="ARBA00022692"/>
    </source>
</evidence>
<name>A0A317XGW4_9BASI</name>
<feature type="transmembrane region" description="Helical" evidence="10">
    <location>
        <begin position="101"/>
        <end position="122"/>
    </location>
</feature>
<keyword evidence="6 8" id="KW-1133">Transmembrane helix</keyword>
<feature type="topological domain" description="Lumenal" evidence="8">
    <location>
        <begin position="1"/>
        <end position="3"/>
    </location>
</feature>
<feature type="compositionally biased region" description="Low complexity" evidence="9">
    <location>
        <begin position="214"/>
        <end position="244"/>
    </location>
</feature>
<dbReference type="FunCoup" id="A0A317XGW4">
    <property type="interactions" value="178"/>
</dbReference>
<evidence type="ECO:0000256" key="5">
    <source>
        <dbReference type="ARBA" id="ARBA00022824"/>
    </source>
</evidence>
<evidence type="ECO:0000256" key="2">
    <source>
        <dbReference type="ARBA" id="ARBA00010799"/>
    </source>
</evidence>
<keyword evidence="7 8" id="KW-0472">Membrane</keyword>
<dbReference type="GO" id="GO:0005789">
    <property type="term" value="C:endoplasmic reticulum membrane"/>
    <property type="evidence" value="ECO:0007669"/>
    <property type="project" value="UniProtKB-SubCell"/>
</dbReference>
<accession>A0A317XGW4</accession>
<dbReference type="PANTHER" id="PTHR42650">
    <property type="entry name" value="TAIL-ANCHORED PROTEIN INSERTION RECEPTOR WRB"/>
    <property type="match status" value="1"/>
</dbReference>
<dbReference type="GO" id="GO:0071816">
    <property type="term" value="P:tail-anchored membrane protein insertion into ER membrane"/>
    <property type="evidence" value="ECO:0007669"/>
    <property type="project" value="InterPro"/>
</dbReference>
<gene>
    <name evidence="8" type="primary">GET1</name>
    <name evidence="12" type="ORF">BCV70DRAFT_195423</name>
</gene>
<evidence type="ECO:0000256" key="9">
    <source>
        <dbReference type="SAM" id="MobiDB-lite"/>
    </source>
</evidence>